<dbReference type="Pfam" id="PF17917">
    <property type="entry name" value="RT_RNaseH"/>
    <property type="match status" value="1"/>
</dbReference>
<feature type="domain" description="Reverse transcriptase RNase H-like" evidence="9">
    <location>
        <begin position="148"/>
        <end position="243"/>
    </location>
</feature>
<dbReference type="GO" id="GO:0006508">
    <property type="term" value="P:proteolysis"/>
    <property type="evidence" value="ECO:0007669"/>
    <property type="project" value="UniProtKB-KW"/>
</dbReference>
<feature type="domain" description="Reverse transcriptase" evidence="8">
    <location>
        <begin position="5"/>
        <end position="102"/>
    </location>
</feature>
<protein>
    <submittedName>
        <fullName evidence="11">Putative integrase core domain protein</fullName>
    </submittedName>
</protein>
<keyword evidence="1" id="KW-0645">Protease</keyword>
<keyword evidence="6" id="KW-0378">Hydrolase</keyword>
<dbReference type="Gene3D" id="3.10.10.10">
    <property type="entry name" value="HIV Type 1 Reverse Transcriptase, subunit A, domain 1"/>
    <property type="match status" value="1"/>
</dbReference>
<dbReference type="EMBL" id="BLAL01000183">
    <property type="protein sequence ID" value="GES89100.1"/>
    <property type="molecule type" value="Genomic_DNA"/>
</dbReference>
<dbReference type="GO" id="GO:0003964">
    <property type="term" value="F:RNA-directed DNA polymerase activity"/>
    <property type="evidence" value="ECO:0007669"/>
    <property type="project" value="UniProtKB-KW"/>
</dbReference>
<keyword evidence="3" id="KW-0548">Nucleotidyltransferase</keyword>
<dbReference type="InterPro" id="IPR043128">
    <property type="entry name" value="Rev_trsase/Diguanyl_cyclase"/>
</dbReference>
<dbReference type="OrthoDB" id="1430630at2759"/>
<name>A0A8H3LNS4_9GLOM</name>
<evidence type="ECO:0000313" key="11">
    <source>
        <dbReference type="EMBL" id="GES89100.1"/>
    </source>
</evidence>
<keyword evidence="7" id="KW-0695">RNA-directed DNA polymerase</keyword>
<evidence type="ECO:0000256" key="5">
    <source>
        <dbReference type="ARBA" id="ARBA00022759"/>
    </source>
</evidence>
<dbReference type="Pfam" id="PF17921">
    <property type="entry name" value="Integrase_H2C2"/>
    <property type="match status" value="1"/>
</dbReference>
<keyword evidence="5" id="KW-0255">Endonuclease</keyword>
<evidence type="ECO:0000259" key="9">
    <source>
        <dbReference type="Pfam" id="PF17917"/>
    </source>
</evidence>
<evidence type="ECO:0000256" key="3">
    <source>
        <dbReference type="ARBA" id="ARBA00022695"/>
    </source>
</evidence>
<dbReference type="PANTHER" id="PTHR37984">
    <property type="entry name" value="PROTEIN CBG26694"/>
    <property type="match status" value="1"/>
</dbReference>
<dbReference type="SUPFAM" id="SSF56672">
    <property type="entry name" value="DNA/RNA polymerases"/>
    <property type="match status" value="1"/>
</dbReference>
<evidence type="ECO:0000259" key="10">
    <source>
        <dbReference type="Pfam" id="PF17921"/>
    </source>
</evidence>
<dbReference type="CDD" id="cd01647">
    <property type="entry name" value="RT_LTR"/>
    <property type="match status" value="1"/>
</dbReference>
<dbReference type="Proteomes" id="UP000615446">
    <property type="component" value="Unassembled WGS sequence"/>
</dbReference>
<evidence type="ECO:0000256" key="7">
    <source>
        <dbReference type="ARBA" id="ARBA00022918"/>
    </source>
</evidence>
<dbReference type="FunFam" id="1.10.340.70:FF:000001">
    <property type="entry name" value="Retrovirus-related Pol polyprotein from transposon gypsy-like Protein"/>
    <property type="match status" value="1"/>
</dbReference>
<feature type="domain" description="Integrase zinc-binding" evidence="10">
    <location>
        <begin position="300"/>
        <end position="350"/>
    </location>
</feature>
<dbReference type="Gene3D" id="3.30.70.270">
    <property type="match status" value="1"/>
</dbReference>
<dbReference type="InterPro" id="IPR041373">
    <property type="entry name" value="RT_RNaseH"/>
</dbReference>
<accession>A0A8H3LNS4</accession>
<dbReference type="GO" id="GO:0008233">
    <property type="term" value="F:peptidase activity"/>
    <property type="evidence" value="ECO:0007669"/>
    <property type="project" value="UniProtKB-KW"/>
</dbReference>
<organism evidence="11 12">
    <name type="scientific">Rhizophagus clarus</name>
    <dbReference type="NCBI Taxonomy" id="94130"/>
    <lineage>
        <taxon>Eukaryota</taxon>
        <taxon>Fungi</taxon>
        <taxon>Fungi incertae sedis</taxon>
        <taxon>Mucoromycota</taxon>
        <taxon>Glomeromycotina</taxon>
        <taxon>Glomeromycetes</taxon>
        <taxon>Glomerales</taxon>
        <taxon>Glomeraceae</taxon>
        <taxon>Rhizophagus</taxon>
    </lineage>
</organism>
<dbReference type="InterPro" id="IPR050951">
    <property type="entry name" value="Retrovirus_Pol_polyprotein"/>
</dbReference>
<dbReference type="FunFam" id="3.10.20.370:FF:000001">
    <property type="entry name" value="Retrovirus-related Pol polyprotein from transposon 17.6-like protein"/>
    <property type="match status" value="1"/>
</dbReference>
<dbReference type="PANTHER" id="PTHR37984:SF5">
    <property type="entry name" value="PROTEIN NYNRIN-LIKE"/>
    <property type="match status" value="1"/>
</dbReference>
<dbReference type="GO" id="GO:0004519">
    <property type="term" value="F:endonuclease activity"/>
    <property type="evidence" value="ECO:0007669"/>
    <property type="project" value="UniProtKB-KW"/>
</dbReference>
<dbReference type="InterPro" id="IPR043502">
    <property type="entry name" value="DNA/RNA_pol_sf"/>
</dbReference>
<dbReference type="Gene3D" id="1.10.340.70">
    <property type="match status" value="1"/>
</dbReference>
<evidence type="ECO:0000256" key="2">
    <source>
        <dbReference type="ARBA" id="ARBA00022679"/>
    </source>
</evidence>
<dbReference type="InterPro" id="IPR041588">
    <property type="entry name" value="Integrase_H2C2"/>
</dbReference>
<evidence type="ECO:0000256" key="1">
    <source>
        <dbReference type="ARBA" id="ARBA00022670"/>
    </source>
</evidence>
<dbReference type="Pfam" id="PF00078">
    <property type="entry name" value="RVT_1"/>
    <property type="match status" value="1"/>
</dbReference>
<dbReference type="FunFam" id="3.10.10.10:FF:000007">
    <property type="entry name" value="Retrovirus-related Pol polyprotein from transposon 17.6-like Protein"/>
    <property type="match status" value="1"/>
</dbReference>
<reference evidence="11" key="1">
    <citation type="submission" date="2019-10" db="EMBL/GenBank/DDBJ databases">
        <title>Conservation and host-specific expression of non-tandemly repeated heterogenous ribosome RNA gene in arbuscular mycorrhizal fungi.</title>
        <authorList>
            <person name="Maeda T."/>
            <person name="Kobayashi Y."/>
            <person name="Nakagawa T."/>
            <person name="Ezawa T."/>
            <person name="Yamaguchi K."/>
            <person name="Bino T."/>
            <person name="Nishimoto Y."/>
            <person name="Shigenobu S."/>
            <person name="Kawaguchi M."/>
        </authorList>
    </citation>
    <scope>NUCLEOTIDE SEQUENCE</scope>
    <source>
        <strain evidence="11">HR1</strain>
    </source>
</reference>
<keyword evidence="4" id="KW-0540">Nuclease</keyword>
<dbReference type="CDD" id="cd09274">
    <property type="entry name" value="RNase_HI_RT_Ty3"/>
    <property type="match status" value="1"/>
</dbReference>
<evidence type="ECO:0000259" key="8">
    <source>
        <dbReference type="Pfam" id="PF00078"/>
    </source>
</evidence>
<proteinExistence type="predicted"/>
<comment type="caution">
    <text evidence="11">The sequence shown here is derived from an EMBL/GenBank/DDBJ whole genome shotgun (WGS) entry which is preliminary data.</text>
</comment>
<evidence type="ECO:0000313" key="12">
    <source>
        <dbReference type="Proteomes" id="UP000615446"/>
    </source>
</evidence>
<evidence type="ECO:0000256" key="4">
    <source>
        <dbReference type="ARBA" id="ARBA00022722"/>
    </source>
</evidence>
<dbReference type="AlphaFoldDB" id="A0A8H3LNS4"/>
<keyword evidence="2" id="KW-0808">Transferase</keyword>
<dbReference type="InterPro" id="IPR000477">
    <property type="entry name" value="RT_dom"/>
</dbReference>
<gene>
    <name evidence="11" type="ORF">RCL2_001601400</name>
</gene>
<sequence>MIVIVKKKNDQLRFCVNYKPLNDITKKDNYPLPRINEILDSLNGAQWFTTLDLASGYWQIKVKAEDQEKTAFITKFGTYEFKVMPFGLCNAPATFQRTMDKAEKCHFGAKELQFLGHVVGEEGIKPDPEKIDKIVNYPIPANIRNLRDASLIGIGAVLAQKDGKDEYVIAYASRTLAPAEKNYAITELEYLAIIWTVKYFRHYLFGIHFTIITDHSVLKWLLNSSSETANRQLKRWKITLSEYDYEIQYRKGTKHSNADALSRINPNTAKIRCTSAHYILQNNLLYRRTQDGFKRVILREQVESILYHLHQNLNAAHLGIDAVFEKVKECYYWPQMFEDIRNYINTCDTC</sequence>
<dbReference type="Gene3D" id="3.10.20.370">
    <property type="match status" value="1"/>
</dbReference>
<evidence type="ECO:0000256" key="6">
    <source>
        <dbReference type="ARBA" id="ARBA00022801"/>
    </source>
</evidence>